<dbReference type="Gene3D" id="3.60.120.10">
    <property type="entry name" value="Anthranilate synthase"/>
    <property type="match status" value="1"/>
</dbReference>
<evidence type="ECO:0000313" key="2">
    <source>
        <dbReference type="EMBL" id="MBF5026613.1"/>
    </source>
</evidence>
<dbReference type="EMBL" id="JADKYY010000002">
    <property type="protein sequence ID" value="MBF5026613.1"/>
    <property type="molecule type" value="Genomic_DNA"/>
</dbReference>
<organism evidence="2 3">
    <name type="scientific">Planobacterium oryzisoli</name>
    <dbReference type="NCBI Taxonomy" id="2771435"/>
    <lineage>
        <taxon>Bacteria</taxon>
        <taxon>Pseudomonadati</taxon>
        <taxon>Bacteroidota</taxon>
        <taxon>Flavobacteriia</taxon>
        <taxon>Flavobacteriales</taxon>
        <taxon>Weeksellaceae</taxon>
        <taxon>Chryseobacterium group</taxon>
        <taxon>Chryseobacterium</taxon>
    </lineage>
</organism>
<gene>
    <name evidence="2" type="ORF">IC612_02225</name>
</gene>
<dbReference type="PANTHER" id="PTHR42839">
    <property type="entry name" value="ISOCHORISMATE SYNTHASE ENTC"/>
    <property type="match status" value="1"/>
</dbReference>
<dbReference type="RefSeq" id="WP_194738545.1">
    <property type="nucleotide sequence ID" value="NZ_JADKYY010000002.1"/>
</dbReference>
<reference evidence="2" key="1">
    <citation type="submission" date="2020-11" db="EMBL/GenBank/DDBJ databases">
        <title>Genome seq and assembly of Planobacterium sp.</title>
        <authorList>
            <person name="Chhetri G."/>
        </authorList>
    </citation>
    <scope>NUCLEOTIDE SEQUENCE</scope>
    <source>
        <strain evidence="2">GCR5</strain>
    </source>
</reference>
<dbReference type="Pfam" id="PF00425">
    <property type="entry name" value="Chorismate_bind"/>
    <property type="match status" value="1"/>
</dbReference>
<dbReference type="Proteomes" id="UP000694480">
    <property type="component" value="Unassembled WGS sequence"/>
</dbReference>
<proteinExistence type="predicted"/>
<dbReference type="AlphaFoldDB" id="A0A930YUI5"/>
<keyword evidence="3" id="KW-1185">Reference proteome</keyword>
<name>A0A930YUI5_9FLAO</name>
<dbReference type="InterPro" id="IPR015890">
    <property type="entry name" value="Chorismate_C"/>
</dbReference>
<dbReference type="PANTHER" id="PTHR42839:SF2">
    <property type="entry name" value="ISOCHORISMATE SYNTHASE ENTC"/>
    <property type="match status" value="1"/>
</dbReference>
<comment type="caution">
    <text evidence="2">The sequence shown here is derived from an EMBL/GenBank/DDBJ whole genome shotgun (WGS) entry which is preliminary data.</text>
</comment>
<sequence>MLYFKLPNLSTLYTVGHTQSSSPVQFVSFDQKKIAAFKGFIIEADSVDTCKQLNEAVLPHFPKDVQDIVKSDYFALVERTKNILIDRGLKKLVLSRRKPQNISTIKLGDVFFNLQRAYPEAFVYIFTYENTYWLGAFSEILGKYNKKDSTFHTMSLAGTLPLDQEWSGKEYQEQGAVTEYIQNILRDYAIEVNQSPTYSHRSGAIKHLRTDFKIKLEENQLDAIIQELHPTPAVCGHPKALCQDLIHSLENSDREFYAGYSRVETQDEIYFFVTLRCAKIYQDGAVLYVGGGITPLSDPLQEWEETEQKAQALLSHLVRI</sequence>
<feature type="domain" description="Chorismate-utilising enzyme C-terminal" evidence="1">
    <location>
        <begin position="70"/>
        <end position="309"/>
    </location>
</feature>
<evidence type="ECO:0000313" key="3">
    <source>
        <dbReference type="Proteomes" id="UP000694480"/>
    </source>
</evidence>
<evidence type="ECO:0000259" key="1">
    <source>
        <dbReference type="Pfam" id="PF00425"/>
    </source>
</evidence>
<accession>A0A930YUI5</accession>
<dbReference type="InterPro" id="IPR005801">
    <property type="entry name" value="ADC_synthase"/>
</dbReference>
<protein>
    <submittedName>
        <fullName evidence="2">Chorismate-binding protein</fullName>
    </submittedName>
</protein>
<dbReference type="SUPFAM" id="SSF56322">
    <property type="entry name" value="ADC synthase"/>
    <property type="match status" value="1"/>
</dbReference>